<comment type="catalytic activity">
    <reaction evidence="1">
        <text>ATP + protein L-histidine = ADP + protein N-phospho-L-histidine.</text>
        <dbReference type="EC" id="2.7.13.3"/>
    </reaction>
</comment>
<comment type="caution">
    <text evidence="8">The sequence shown here is derived from an EMBL/GenBank/DDBJ whole genome shotgun (WGS) entry which is preliminary data.</text>
</comment>
<dbReference type="InterPro" id="IPR029016">
    <property type="entry name" value="GAF-like_dom_sf"/>
</dbReference>
<dbReference type="CDD" id="cd00082">
    <property type="entry name" value="HisKA"/>
    <property type="match status" value="1"/>
</dbReference>
<keyword evidence="4 8" id="KW-0418">Kinase</keyword>
<dbReference type="Gene3D" id="1.10.287.130">
    <property type="match status" value="1"/>
</dbReference>
<evidence type="ECO:0000259" key="7">
    <source>
        <dbReference type="SMART" id="SM00388"/>
    </source>
</evidence>
<protein>
    <recommendedName>
        <fullName evidence="2">histidine kinase</fullName>
        <ecNumber evidence="2">2.7.13.3</ecNumber>
    </recommendedName>
</protein>
<dbReference type="PANTHER" id="PTHR43711">
    <property type="entry name" value="TWO-COMPONENT HISTIDINE KINASE"/>
    <property type="match status" value="1"/>
</dbReference>
<dbReference type="InterPro" id="IPR036097">
    <property type="entry name" value="HisK_dim/P_sf"/>
</dbReference>
<dbReference type="InterPro" id="IPR050736">
    <property type="entry name" value="Sensor_HK_Regulatory"/>
</dbReference>
<keyword evidence="6" id="KW-0175">Coiled coil</keyword>
<organism evidence="8 9">
    <name type="scientific">candidate division WS6 bacterium GW2011_GWC1_36_11</name>
    <dbReference type="NCBI Taxonomy" id="1619090"/>
    <lineage>
        <taxon>Bacteria</taxon>
        <taxon>Candidatus Dojkabacteria</taxon>
    </lineage>
</organism>
<dbReference type="InterPro" id="IPR003661">
    <property type="entry name" value="HisK_dim/P_dom"/>
</dbReference>
<feature type="domain" description="Signal transduction histidine kinase dimerisation/phosphoacceptor" evidence="7">
    <location>
        <begin position="110"/>
        <end position="180"/>
    </location>
</feature>
<dbReference type="SUPFAM" id="SSF55781">
    <property type="entry name" value="GAF domain-like"/>
    <property type="match status" value="1"/>
</dbReference>
<keyword evidence="3" id="KW-0808">Transferase</keyword>
<proteinExistence type="predicted"/>
<gene>
    <name evidence="8" type="ORF">UR96_C0006G0021</name>
</gene>
<reference evidence="8 9" key="1">
    <citation type="journal article" date="2015" name="Nature">
        <title>rRNA introns, odd ribosomes, and small enigmatic genomes across a large radiation of phyla.</title>
        <authorList>
            <person name="Brown C.T."/>
            <person name="Hug L.A."/>
            <person name="Thomas B.C."/>
            <person name="Sharon I."/>
            <person name="Castelle C.J."/>
            <person name="Singh A."/>
            <person name="Wilkins M.J."/>
            <person name="Williams K.H."/>
            <person name="Banfield J.F."/>
        </authorList>
    </citation>
    <scope>NUCLEOTIDE SEQUENCE [LARGE SCALE GENOMIC DNA]</scope>
</reference>
<keyword evidence="5" id="KW-0902">Two-component regulatory system</keyword>
<evidence type="ECO:0000256" key="5">
    <source>
        <dbReference type="ARBA" id="ARBA00023012"/>
    </source>
</evidence>
<evidence type="ECO:0000313" key="8">
    <source>
        <dbReference type="EMBL" id="KKP92745.1"/>
    </source>
</evidence>
<evidence type="ECO:0000256" key="3">
    <source>
        <dbReference type="ARBA" id="ARBA00022679"/>
    </source>
</evidence>
<dbReference type="Proteomes" id="UP000034140">
    <property type="component" value="Unassembled WGS sequence"/>
</dbReference>
<accession>A0A0G0FZH8</accession>
<name>A0A0G0FZH8_9BACT</name>
<dbReference type="AlphaFoldDB" id="A0A0G0FZH8"/>
<dbReference type="SUPFAM" id="SSF47384">
    <property type="entry name" value="Homodimeric domain of signal transducing histidine kinase"/>
    <property type="match status" value="1"/>
</dbReference>
<evidence type="ECO:0000256" key="6">
    <source>
        <dbReference type="SAM" id="Coils"/>
    </source>
</evidence>
<evidence type="ECO:0000256" key="4">
    <source>
        <dbReference type="ARBA" id="ARBA00022777"/>
    </source>
</evidence>
<dbReference type="GO" id="GO:0000155">
    <property type="term" value="F:phosphorelay sensor kinase activity"/>
    <property type="evidence" value="ECO:0007669"/>
    <property type="project" value="InterPro"/>
</dbReference>
<dbReference type="PANTHER" id="PTHR43711:SF1">
    <property type="entry name" value="HISTIDINE KINASE 1"/>
    <property type="match status" value="1"/>
</dbReference>
<dbReference type="SMART" id="SM00388">
    <property type="entry name" value="HisKA"/>
    <property type="match status" value="1"/>
</dbReference>
<dbReference type="Pfam" id="PF00512">
    <property type="entry name" value="HisKA"/>
    <property type="match status" value="1"/>
</dbReference>
<sequence length="221" mass="25493">MSNKDAVEYREYSNLLYLLELSKIQIAYPIVSGNELIGVLFIQDLANNQMYKIDELDLWDRIYSQFHISVNKALLYQQLQSLNSTLQQKVDIQTKELQIKIQQLQEARKKENDMIDIMGHELRTPATIVKLNAQLLEKFAGDIDSDPEAYKRYVNRIKMAVDNEIKLINTLLSSAKLEGDKIIIDPEEVDIKEEVEMAIHGNEKDANEKNLPIINNMKLDG</sequence>
<dbReference type="EC" id="2.7.13.3" evidence="2"/>
<dbReference type="Gene3D" id="3.30.450.40">
    <property type="match status" value="1"/>
</dbReference>
<evidence type="ECO:0000256" key="2">
    <source>
        <dbReference type="ARBA" id="ARBA00012438"/>
    </source>
</evidence>
<evidence type="ECO:0000256" key="1">
    <source>
        <dbReference type="ARBA" id="ARBA00000085"/>
    </source>
</evidence>
<feature type="coiled-coil region" evidence="6">
    <location>
        <begin position="76"/>
        <end position="114"/>
    </location>
</feature>
<dbReference type="EMBL" id="LBRE01000006">
    <property type="protein sequence ID" value="KKP92745.1"/>
    <property type="molecule type" value="Genomic_DNA"/>
</dbReference>
<evidence type="ECO:0000313" key="9">
    <source>
        <dbReference type="Proteomes" id="UP000034140"/>
    </source>
</evidence>